<reference evidence="2 3" key="1">
    <citation type="submission" date="2017-04" db="EMBL/GenBank/DDBJ databases">
        <title>Draft genome sequences of Alloscardovia macacae UMA81211 and UMA81212 isolated from the feces of a rhesus macaque (Macaca mulatta).</title>
        <authorList>
            <person name="Albert K."/>
            <person name="Sela D.A."/>
        </authorList>
    </citation>
    <scope>NUCLEOTIDE SEQUENCE [LARGE SCALE GENOMIC DNA]</scope>
    <source>
        <strain evidence="2 3">UMA81212</strain>
    </source>
</reference>
<keyword evidence="1" id="KW-0472">Membrane</keyword>
<comment type="caution">
    <text evidence="2">The sequence shown here is derived from an EMBL/GenBank/DDBJ whole genome shotgun (WGS) entry which is preliminary data.</text>
</comment>
<sequence length="400" mass="46214">MTTRTYTGPRVFPRLPLNHPKDRNLRRQAVRRCQKGTIVQPLKGYFADTQEWRSLSAAQRIIATLYAISVVHAFWVVSGISAALLYGCFDGGKKLGHLHKNLHFAMDQHTCTRRRKTLHQRHHYIPDSRPYKEIEEAYQQNTLVSDSIFPSIARIPFLYKAITATVGILNGLPITSPLQTIFDLMRLLPFDLAVPACNHILHLFRISRADLLAFLETRTRCKRYRYVFANLRFTTGQPENEAESLALVEMIKAGFVMPKMQIEFPNVFYGKRVMRKPWMKDTRTHRVDYAWRIESNGQKTYLIAELDGFEKYSNPNMIEAVGARTERDVFYQQVDRDNSLMQQGCRIQHFSYDDAAYDHAENLIMKLEALGVPRVSDAVMAQRREAIALSFNDPSLLQLD</sequence>
<keyword evidence="1" id="KW-1133">Transmembrane helix</keyword>
<dbReference type="RefSeq" id="WP_086106241.1">
    <property type="nucleotide sequence ID" value="NZ_NEKB01000004.1"/>
</dbReference>
<dbReference type="OrthoDB" id="3172126at2"/>
<proteinExistence type="predicted"/>
<dbReference type="STRING" id="1160091.B9T39_02430"/>
<evidence type="ECO:0000313" key="2">
    <source>
        <dbReference type="EMBL" id="OTA29712.1"/>
    </source>
</evidence>
<gene>
    <name evidence="2" type="ORF">B9T39_02430</name>
</gene>
<keyword evidence="1" id="KW-0812">Transmembrane</keyword>
<evidence type="ECO:0008006" key="4">
    <source>
        <dbReference type="Google" id="ProtNLM"/>
    </source>
</evidence>
<dbReference type="AlphaFoldDB" id="A0A1Y2T2X8"/>
<evidence type="ECO:0000313" key="3">
    <source>
        <dbReference type="Proteomes" id="UP000243540"/>
    </source>
</evidence>
<dbReference type="EMBL" id="NEKC01000004">
    <property type="protein sequence ID" value="OTA29712.1"/>
    <property type="molecule type" value="Genomic_DNA"/>
</dbReference>
<evidence type="ECO:0000256" key="1">
    <source>
        <dbReference type="SAM" id="Phobius"/>
    </source>
</evidence>
<dbReference type="Proteomes" id="UP000243540">
    <property type="component" value="Unassembled WGS sequence"/>
</dbReference>
<feature type="transmembrane region" description="Helical" evidence="1">
    <location>
        <begin position="63"/>
        <end position="86"/>
    </location>
</feature>
<organism evidence="2 3">
    <name type="scientific">Alloscardovia macacae</name>
    <dbReference type="NCBI Taxonomy" id="1160091"/>
    <lineage>
        <taxon>Bacteria</taxon>
        <taxon>Bacillati</taxon>
        <taxon>Actinomycetota</taxon>
        <taxon>Actinomycetes</taxon>
        <taxon>Bifidobacteriales</taxon>
        <taxon>Bifidobacteriaceae</taxon>
        <taxon>Alloscardovia</taxon>
    </lineage>
</organism>
<accession>A0A1Y2T2X8</accession>
<protein>
    <recommendedName>
        <fullName evidence="4">CTP synthase</fullName>
    </recommendedName>
</protein>
<name>A0A1Y2T2X8_9BIFI</name>